<gene>
    <name evidence="2" type="ORF">ETAA1_34150</name>
</gene>
<dbReference type="AlphaFoldDB" id="A0A517XVB4"/>
<protein>
    <recommendedName>
        <fullName evidence="1">Glycine zipper domain-containing protein</fullName>
    </recommendedName>
</protein>
<name>A0A517XVB4_9BACT</name>
<dbReference type="OrthoDB" id="213202at2"/>
<dbReference type="Pfam" id="PF13488">
    <property type="entry name" value="Gly-zipper_Omp"/>
    <property type="match status" value="1"/>
</dbReference>
<evidence type="ECO:0000259" key="1">
    <source>
        <dbReference type="Pfam" id="PF13488"/>
    </source>
</evidence>
<evidence type="ECO:0000313" key="3">
    <source>
        <dbReference type="Proteomes" id="UP000319576"/>
    </source>
</evidence>
<dbReference type="PROSITE" id="PS51257">
    <property type="entry name" value="PROKAR_LIPOPROTEIN"/>
    <property type="match status" value="1"/>
</dbReference>
<dbReference type="InterPro" id="IPR039567">
    <property type="entry name" value="Gly-zipper"/>
</dbReference>
<feature type="domain" description="Glycine zipper" evidence="1">
    <location>
        <begin position="34"/>
        <end position="77"/>
    </location>
</feature>
<evidence type="ECO:0000313" key="2">
    <source>
        <dbReference type="EMBL" id="QDU21448.1"/>
    </source>
</evidence>
<keyword evidence="3" id="KW-1185">Reference proteome</keyword>
<dbReference type="RefSeq" id="WP_145240404.1">
    <property type="nucleotide sequence ID" value="NZ_CP036273.1"/>
</dbReference>
<organism evidence="2 3">
    <name type="scientific">Urbifossiella limnaea</name>
    <dbReference type="NCBI Taxonomy" id="2528023"/>
    <lineage>
        <taxon>Bacteria</taxon>
        <taxon>Pseudomonadati</taxon>
        <taxon>Planctomycetota</taxon>
        <taxon>Planctomycetia</taxon>
        <taxon>Gemmatales</taxon>
        <taxon>Gemmataceae</taxon>
        <taxon>Urbifossiella</taxon>
    </lineage>
</organism>
<sequence length="198" mass="20508" precursor="true">MSTARPRTALLLAAALSGGGCSTMSNTEKGVGLGGLVGAGLGTAVGAATGNPKTGAVVGGLVGAGTGGLIGNSVDREDQQKKEVIQATAAANAAQAQRLGLTDVIHMVQQGHDEQVIINQIRNTGSTYSLTPGDLDFLRQNNVPSRVIIEMQNARPIAVRTRPVIVREQPTVIYQEPPPVVFVRPAPPPGLYIRGHIH</sequence>
<reference evidence="2 3" key="1">
    <citation type="submission" date="2019-02" db="EMBL/GenBank/DDBJ databases">
        <title>Deep-cultivation of Planctomycetes and their phenomic and genomic characterization uncovers novel biology.</title>
        <authorList>
            <person name="Wiegand S."/>
            <person name="Jogler M."/>
            <person name="Boedeker C."/>
            <person name="Pinto D."/>
            <person name="Vollmers J."/>
            <person name="Rivas-Marin E."/>
            <person name="Kohn T."/>
            <person name="Peeters S.H."/>
            <person name="Heuer A."/>
            <person name="Rast P."/>
            <person name="Oberbeckmann S."/>
            <person name="Bunk B."/>
            <person name="Jeske O."/>
            <person name="Meyerdierks A."/>
            <person name="Storesund J.E."/>
            <person name="Kallscheuer N."/>
            <person name="Luecker S."/>
            <person name="Lage O.M."/>
            <person name="Pohl T."/>
            <person name="Merkel B.J."/>
            <person name="Hornburger P."/>
            <person name="Mueller R.-W."/>
            <person name="Bruemmer F."/>
            <person name="Labrenz M."/>
            <person name="Spormann A.M."/>
            <person name="Op den Camp H."/>
            <person name="Overmann J."/>
            <person name="Amann R."/>
            <person name="Jetten M.S.M."/>
            <person name="Mascher T."/>
            <person name="Medema M.H."/>
            <person name="Devos D.P."/>
            <person name="Kaster A.-K."/>
            <person name="Ovreas L."/>
            <person name="Rohde M."/>
            <person name="Galperin M.Y."/>
            <person name="Jogler C."/>
        </authorList>
    </citation>
    <scope>NUCLEOTIDE SEQUENCE [LARGE SCALE GENOMIC DNA]</scope>
    <source>
        <strain evidence="2 3">ETA_A1</strain>
    </source>
</reference>
<dbReference type="Proteomes" id="UP000319576">
    <property type="component" value="Chromosome"/>
</dbReference>
<dbReference type="EMBL" id="CP036273">
    <property type="protein sequence ID" value="QDU21448.1"/>
    <property type="molecule type" value="Genomic_DNA"/>
</dbReference>
<accession>A0A517XVB4</accession>
<proteinExistence type="predicted"/>
<dbReference type="KEGG" id="uli:ETAA1_34150"/>